<dbReference type="EMBL" id="AF098523">
    <property type="protein sequence ID" value="AAC80556.1"/>
    <property type="molecule type" value="Genomic_RNA"/>
</dbReference>
<evidence type="ECO:0000256" key="2">
    <source>
        <dbReference type="ARBA" id="ARBA00018091"/>
    </source>
</evidence>
<evidence type="ECO:0000259" key="9">
    <source>
        <dbReference type="Pfam" id="PF00983"/>
    </source>
</evidence>
<evidence type="ECO:0000256" key="6">
    <source>
        <dbReference type="ARBA" id="ARBA00031336"/>
    </source>
</evidence>
<comment type="similarity">
    <text evidence="8">Belongs to the tymoviruses capsid protein family.</text>
</comment>
<keyword evidence="11" id="KW-1185">Reference proteome</keyword>
<dbReference type="KEGG" id="vg:1493965"/>
<dbReference type="Gene3D" id="2.60.120.20">
    <property type="match status" value="1"/>
</dbReference>
<evidence type="ECO:0000256" key="4">
    <source>
        <dbReference type="ARBA" id="ARBA00022844"/>
    </source>
</evidence>
<reference evidence="10 11" key="1">
    <citation type="journal article" date="1992" name="J. Gen. Virol.">
        <title>Comparisons of the genomic sequences of erysimum latent virus and other tymoviruses: a search for the molecular basis of their host specificities.</title>
        <authorList>
            <person name="Srifah P."/>
            <person name="Keese P."/>
            <person name="Weiller G."/>
            <person name="Gibbs A."/>
        </authorList>
    </citation>
    <scope>NUCLEOTIDE SEQUENCE [LARGE SCALE GENOMIC DNA]</scope>
</reference>
<keyword evidence="4" id="KW-0946">Virion</keyword>
<name>Q549K9_ELV</name>
<dbReference type="Proteomes" id="UP000203339">
    <property type="component" value="Segment"/>
</dbReference>
<organismHost>
    <name type="scientific">Erysimum</name>
    <dbReference type="NCBI Taxonomy" id="65352"/>
</organismHost>
<keyword evidence="3" id="KW-0167">Capsid protein</keyword>
<evidence type="ECO:0000256" key="7">
    <source>
        <dbReference type="ARBA" id="ARBA00032595"/>
    </source>
</evidence>
<dbReference type="GeneID" id="1493965"/>
<dbReference type="InterPro" id="IPR000574">
    <property type="entry name" value="Tymo_coat"/>
</dbReference>
<dbReference type="InterPro" id="IPR029053">
    <property type="entry name" value="Viral_coat"/>
</dbReference>
<organism evidence="10 11">
    <name type="scientific">Erysimum latent virus</name>
    <name type="common">ELV</name>
    <dbReference type="NCBI Taxonomy" id="12152"/>
    <lineage>
        <taxon>Viruses</taxon>
        <taxon>Riboviria</taxon>
        <taxon>Orthornavirae</taxon>
        <taxon>Kitrinoviricota</taxon>
        <taxon>Alsuviricetes</taxon>
        <taxon>Tymovirales</taxon>
        <taxon>Tymoviridae</taxon>
        <taxon>Tymovirus</taxon>
        <taxon>Tymovirus erysimi</taxon>
    </lineage>
</organism>
<evidence type="ECO:0000256" key="5">
    <source>
        <dbReference type="ARBA" id="ARBA00023060"/>
    </source>
</evidence>
<dbReference type="OrthoDB" id="15633at10239"/>
<evidence type="ECO:0000313" key="11">
    <source>
        <dbReference type="Proteomes" id="UP000203339"/>
    </source>
</evidence>
<feature type="domain" description="Tymovirus coat protein" evidence="9">
    <location>
        <begin position="45"/>
        <end position="197"/>
    </location>
</feature>
<gene>
    <name evidence="10" type="primary">VP</name>
</gene>
<dbReference type="SUPFAM" id="SSF88633">
    <property type="entry name" value="Positive stranded ssRNA viruses"/>
    <property type="match status" value="1"/>
</dbReference>
<evidence type="ECO:0000256" key="8">
    <source>
        <dbReference type="ARBA" id="ARBA00046323"/>
    </source>
</evidence>
<keyword evidence="5" id="KW-1142">T=3 icosahedral capsid protein</keyword>
<dbReference type="RefSeq" id="NP_047921.1">
    <property type="nucleotide sequence ID" value="NC_001977.1"/>
</dbReference>
<evidence type="ECO:0000256" key="1">
    <source>
        <dbReference type="ARBA" id="ARBA00004328"/>
    </source>
</evidence>
<dbReference type="GO" id="GO:0039617">
    <property type="term" value="C:T=3 icosahedral viral capsid"/>
    <property type="evidence" value="ECO:0007669"/>
    <property type="project" value="UniProtKB-KW"/>
</dbReference>
<dbReference type="Pfam" id="PF00983">
    <property type="entry name" value="Tymo_coat"/>
    <property type="match status" value="1"/>
</dbReference>
<protein>
    <recommendedName>
        <fullName evidence="2">Capsid protein</fullName>
    </recommendedName>
    <alternativeName>
        <fullName evidence="6">Coat protein</fullName>
    </alternativeName>
    <alternativeName>
        <fullName evidence="7">Virion protein</fullName>
    </alternativeName>
</protein>
<evidence type="ECO:0000256" key="3">
    <source>
        <dbReference type="ARBA" id="ARBA00022561"/>
    </source>
</evidence>
<evidence type="ECO:0000313" key="10">
    <source>
        <dbReference type="EMBL" id="AAC80556.1"/>
    </source>
</evidence>
<accession>Q549K9</accession>
<comment type="subcellular location">
    <subcellularLocation>
        <location evidence="1">Virion</location>
    </subcellularLocation>
</comment>
<dbReference type="SMR" id="Q549K9"/>
<proteinExistence type="inferred from homology"/>
<dbReference type="GO" id="GO:0005198">
    <property type="term" value="F:structural molecule activity"/>
    <property type="evidence" value="ECO:0007669"/>
    <property type="project" value="InterPro"/>
</dbReference>
<sequence length="202" mass="21482">MTSSRSTELIETQEDVVRKLSQKTPVSNFSALPLPNGPQAPTQLQPFQFEFPLPAGQEGSVTLPLATFPKMATFLSRHRRAQLTQLHAVVSPSAVSIGHPLTVQLIWVPASSTTTSSQILGTYGGQQISVGGQVTNSSPAKVSANLLMMNPHIKDSTSYTDTPKLLVYSTPAVPDDKLTTSSASIIVFGEVLLSSPQLNPSA</sequence>